<organism evidence="1 2">
    <name type="scientific">Apiospora phragmitis</name>
    <dbReference type="NCBI Taxonomy" id="2905665"/>
    <lineage>
        <taxon>Eukaryota</taxon>
        <taxon>Fungi</taxon>
        <taxon>Dikarya</taxon>
        <taxon>Ascomycota</taxon>
        <taxon>Pezizomycotina</taxon>
        <taxon>Sordariomycetes</taxon>
        <taxon>Xylariomycetidae</taxon>
        <taxon>Amphisphaeriales</taxon>
        <taxon>Apiosporaceae</taxon>
        <taxon>Apiospora</taxon>
    </lineage>
</organism>
<keyword evidence="2" id="KW-1185">Reference proteome</keyword>
<evidence type="ECO:0000313" key="2">
    <source>
        <dbReference type="Proteomes" id="UP001480595"/>
    </source>
</evidence>
<dbReference type="GeneID" id="92085887"/>
<comment type="caution">
    <text evidence="1">The sequence shown here is derived from an EMBL/GenBank/DDBJ whole genome shotgun (WGS) entry which is preliminary data.</text>
</comment>
<dbReference type="RefSeq" id="XP_066720965.1">
    <property type="nucleotide sequence ID" value="XM_066852824.1"/>
</dbReference>
<proteinExistence type="predicted"/>
<evidence type="ECO:0000313" key="1">
    <source>
        <dbReference type="EMBL" id="KAK8086441.1"/>
    </source>
</evidence>
<dbReference type="Proteomes" id="UP001480595">
    <property type="component" value="Unassembled WGS sequence"/>
</dbReference>
<reference evidence="1 2" key="1">
    <citation type="submission" date="2023-01" db="EMBL/GenBank/DDBJ databases">
        <title>Analysis of 21 Apiospora genomes using comparative genomics revels a genus with tremendous synthesis potential of carbohydrate active enzymes and secondary metabolites.</title>
        <authorList>
            <person name="Sorensen T."/>
        </authorList>
    </citation>
    <scope>NUCLEOTIDE SEQUENCE [LARGE SCALE GENOMIC DNA]</scope>
    <source>
        <strain evidence="1 2">CBS 135458</strain>
    </source>
</reference>
<name>A0ABR1WTG7_9PEZI</name>
<protein>
    <submittedName>
        <fullName evidence="1">Uncharacterized protein</fullName>
    </submittedName>
</protein>
<gene>
    <name evidence="1" type="ORF">PG994_001415</name>
</gene>
<dbReference type="EMBL" id="JAQQWL010000002">
    <property type="protein sequence ID" value="KAK8086441.1"/>
    <property type="molecule type" value="Genomic_DNA"/>
</dbReference>
<sequence length="93" mass="10411">MAPQTLGTTNTNTNTSTCIIIILLRLGSTGKPVRRNQKDALARIAIRKAERGMIAVEKASWTQHLGACSERKAQDQDCRKYRWKIEALDLAGW</sequence>
<accession>A0ABR1WTG7</accession>